<dbReference type="RefSeq" id="WP_217791724.1">
    <property type="nucleotide sequence ID" value="NZ_JAHSPG010000009.1"/>
</dbReference>
<dbReference type="PROSITE" id="PS51257">
    <property type="entry name" value="PROKAR_LIPOPROTEIN"/>
    <property type="match status" value="1"/>
</dbReference>
<evidence type="ECO:0000259" key="1">
    <source>
        <dbReference type="Pfam" id="PF01522"/>
    </source>
</evidence>
<dbReference type="Pfam" id="PF01522">
    <property type="entry name" value="Polysacc_deac_1"/>
    <property type="match status" value="1"/>
</dbReference>
<keyword evidence="3" id="KW-1185">Reference proteome</keyword>
<dbReference type="InterPro" id="IPR002509">
    <property type="entry name" value="NODB_dom"/>
</dbReference>
<name>A0A9E2S7J0_9BACT</name>
<feature type="domain" description="NodB homology" evidence="1">
    <location>
        <begin position="170"/>
        <end position="256"/>
    </location>
</feature>
<accession>A0A9E2S7J0</accession>
<dbReference type="EMBL" id="JAHSPG010000009">
    <property type="protein sequence ID" value="MBV4358058.1"/>
    <property type="molecule type" value="Genomic_DNA"/>
</dbReference>
<reference evidence="2" key="1">
    <citation type="submission" date="2021-06" db="EMBL/GenBank/DDBJ databases">
        <authorList>
            <person name="Huq M.A."/>
        </authorList>
    </citation>
    <scope>NUCLEOTIDE SEQUENCE</scope>
    <source>
        <strain evidence="2">MAH-26</strain>
    </source>
</reference>
<organism evidence="2 3">
    <name type="scientific">Pinibacter aurantiacus</name>
    <dbReference type="NCBI Taxonomy" id="2851599"/>
    <lineage>
        <taxon>Bacteria</taxon>
        <taxon>Pseudomonadati</taxon>
        <taxon>Bacteroidota</taxon>
        <taxon>Chitinophagia</taxon>
        <taxon>Chitinophagales</taxon>
        <taxon>Chitinophagaceae</taxon>
        <taxon>Pinibacter</taxon>
    </lineage>
</organism>
<evidence type="ECO:0000313" key="3">
    <source>
        <dbReference type="Proteomes" id="UP000812270"/>
    </source>
</evidence>
<comment type="caution">
    <text evidence="2">The sequence shown here is derived from an EMBL/GenBank/DDBJ whole genome shotgun (WGS) entry which is preliminary data.</text>
</comment>
<sequence>MRRFILTTFMPLSLLACKDNKTSSKANTGTSADTTAAVTKTDTAVTKKNLSNADFKSCGLPSNELGRIMVLEYHLIGDSEDRWKRTPENFRKDLQMLYDSGYYPVSVHDIATGHIDIPAGTTPFALTFDDSSQGQFRMLNENGKTVIDPKCAVGVMEDFKKAHPGWPLTATFYVLPAIKPTLRLFAQPEYKKEKLEWLVKNGYEIGSHSWYHEPLGKLSDADVQKHLTMFVKEIKAYLPDYEVHSIALPLGVHAKNRALEETGSFEGTTYKHESVLLVGSSDNVSPYNKSFSRLGIERIQEGDQYYGPGAFIKNQTKHKTRFVSDGDPKTITAPAAAKDLLNPALEKEYKIVWN</sequence>
<dbReference type="GO" id="GO:0016810">
    <property type="term" value="F:hydrolase activity, acting on carbon-nitrogen (but not peptide) bonds"/>
    <property type="evidence" value="ECO:0007669"/>
    <property type="project" value="InterPro"/>
</dbReference>
<gene>
    <name evidence="2" type="ORF">KTO63_12915</name>
</gene>
<protein>
    <submittedName>
        <fullName evidence="2">Polysaccharide deacetylase family protein</fullName>
    </submittedName>
</protein>
<evidence type="ECO:0000313" key="2">
    <source>
        <dbReference type="EMBL" id="MBV4358058.1"/>
    </source>
</evidence>
<dbReference type="Proteomes" id="UP000812270">
    <property type="component" value="Unassembled WGS sequence"/>
</dbReference>
<dbReference type="PANTHER" id="PTHR34216">
    <property type="match status" value="1"/>
</dbReference>
<dbReference type="PANTHER" id="PTHR34216:SF3">
    <property type="entry name" value="POLY-BETA-1,6-N-ACETYL-D-GLUCOSAMINE N-DEACETYLASE"/>
    <property type="match status" value="1"/>
</dbReference>
<dbReference type="InterPro" id="IPR051398">
    <property type="entry name" value="Polysacch_Deacetylase"/>
</dbReference>
<dbReference type="GO" id="GO:0005975">
    <property type="term" value="P:carbohydrate metabolic process"/>
    <property type="evidence" value="ECO:0007669"/>
    <property type="project" value="InterPro"/>
</dbReference>
<dbReference type="AlphaFoldDB" id="A0A9E2S7J0"/>
<proteinExistence type="predicted"/>